<evidence type="ECO:0000259" key="8">
    <source>
        <dbReference type="PROSITE" id="PS50893"/>
    </source>
</evidence>
<dbReference type="Pfam" id="PF00664">
    <property type="entry name" value="ABC_membrane"/>
    <property type="match status" value="1"/>
</dbReference>
<evidence type="ECO:0000256" key="6">
    <source>
        <dbReference type="ARBA" id="ARBA00023136"/>
    </source>
</evidence>
<dbReference type="Gene3D" id="1.20.1560.10">
    <property type="entry name" value="ABC transporter type 1, transmembrane domain"/>
    <property type="match status" value="1"/>
</dbReference>
<evidence type="ECO:0000313" key="10">
    <source>
        <dbReference type="EMBL" id="MEB3345640.1"/>
    </source>
</evidence>
<accession>A0ABU5ZUV4</accession>
<dbReference type="InterPro" id="IPR039421">
    <property type="entry name" value="Type_1_exporter"/>
</dbReference>
<organism evidence="10 11">
    <name type="scientific">Aquimarina gracilis</name>
    <dbReference type="NCBI Taxonomy" id="874422"/>
    <lineage>
        <taxon>Bacteria</taxon>
        <taxon>Pseudomonadati</taxon>
        <taxon>Bacteroidota</taxon>
        <taxon>Flavobacteriia</taxon>
        <taxon>Flavobacteriales</taxon>
        <taxon>Flavobacteriaceae</taxon>
        <taxon>Aquimarina</taxon>
    </lineage>
</organism>
<keyword evidence="6 7" id="KW-0472">Membrane</keyword>
<dbReference type="InterPro" id="IPR003593">
    <property type="entry name" value="AAA+_ATPase"/>
</dbReference>
<feature type="transmembrane region" description="Helical" evidence="7">
    <location>
        <begin position="246"/>
        <end position="265"/>
    </location>
</feature>
<dbReference type="InterPro" id="IPR027417">
    <property type="entry name" value="P-loop_NTPase"/>
</dbReference>
<dbReference type="Pfam" id="PF00005">
    <property type="entry name" value="ABC_tran"/>
    <property type="match status" value="1"/>
</dbReference>
<protein>
    <submittedName>
        <fullName evidence="10">ABC transporter ATP-binding protein</fullName>
    </submittedName>
</protein>
<evidence type="ECO:0000256" key="7">
    <source>
        <dbReference type="SAM" id="Phobius"/>
    </source>
</evidence>
<comment type="subcellular location">
    <subcellularLocation>
        <location evidence="1">Cell membrane</location>
        <topology evidence="1">Multi-pass membrane protein</topology>
    </subcellularLocation>
</comment>
<dbReference type="Proteomes" id="UP001327027">
    <property type="component" value="Unassembled WGS sequence"/>
</dbReference>
<dbReference type="InterPro" id="IPR036640">
    <property type="entry name" value="ABC1_TM_sf"/>
</dbReference>
<evidence type="ECO:0000256" key="4">
    <source>
        <dbReference type="ARBA" id="ARBA00022840"/>
    </source>
</evidence>
<proteinExistence type="predicted"/>
<feature type="transmembrane region" description="Helical" evidence="7">
    <location>
        <begin position="57"/>
        <end position="78"/>
    </location>
</feature>
<keyword evidence="3" id="KW-0547">Nucleotide-binding</keyword>
<feature type="transmembrane region" description="Helical" evidence="7">
    <location>
        <begin position="21"/>
        <end position="45"/>
    </location>
</feature>
<dbReference type="GO" id="GO:0005524">
    <property type="term" value="F:ATP binding"/>
    <property type="evidence" value="ECO:0007669"/>
    <property type="project" value="UniProtKB-KW"/>
</dbReference>
<gene>
    <name evidence="10" type="ORF">U6A24_09225</name>
</gene>
<dbReference type="SUPFAM" id="SSF90123">
    <property type="entry name" value="ABC transporter transmembrane region"/>
    <property type="match status" value="1"/>
</dbReference>
<keyword evidence="11" id="KW-1185">Reference proteome</keyword>
<feature type="domain" description="ABC transporter" evidence="8">
    <location>
        <begin position="337"/>
        <end position="573"/>
    </location>
</feature>
<evidence type="ECO:0000256" key="5">
    <source>
        <dbReference type="ARBA" id="ARBA00022989"/>
    </source>
</evidence>
<evidence type="ECO:0000259" key="9">
    <source>
        <dbReference type="PROSITE" id="PS50929"/>
    </source>
</evidence>
<dbReference type="PROSITE" id="PS50893">
    <property type="entry name" value="ABC_TRANSPORTER_2"/>
    <property type="match status" value="1"/>
</dbReference>
<evidence type="ECO:0000313" key="11">
    <source>
        <dbReference type="Proteomes" id="UP001327027"/>
    </source>
</evidence>
<keyword evidence="2 7" id="KW-0812">Transmembrane</keyword>
<comment type="caution">
    <text evidence="10">The sequence shown here is derived from an EMBL/GenBank/DDBJ whole genome shotgun (WGS) entry which is preliminary data.</text>
</comment>
<keyword evidence="4 10" id="KW-0067">ATP-binding</keyword>
<dbReference type="SMART" id="SM00382">
    <property type="entry name" value="AAA"/>
    <property type="match status" value="1"/>
</dbReference>
<feature type="transmembrane region" description="Helical" evidence="7">
    <location>
        <begin position="136"/>
        <end position="154"/>
    </location>
</feature>
<evidence type="ECO:0000256" key="2">
    <source>
        <dbReference type="ARBA" id="ARBA00022692"/>
    </source>
</evidence>
<dbReference type="CDD" id="cd07346">
    <property type="entry name" value="ABC_6TM_exporters"/>
    <property type="match status" value="1"/>
</dbReference>
<evidence type="ECO:0000256" key="1">
    <source>
        <dbReference type="ARBA" id="ARBA00004651"/>
    </source>
</evidence>
<feature type="domain" description="ABC transmembrane type-1" evidence="9">
    <location>
        <begin position="21"/>
        <end position="303"/>
    </location>
</feature>
<dbReference type="InterPro" id="IPR003439">
    <property type="entry name" value="ABC_transporter-like_ATP-bd"/>
</dbReference>
<dbReference type="EMBL" id="JAYKLX010000004">
    <property type="protein sequence ID" value="MEB3345640.1"/>
    <property type="molecule type" value="Genomic_DNA"/>
</dbReference>
<dbReference type="InterPro" id="IPR011527">
    <property type="entry name" value="ABC1_TM_dom"/>
</dbReference>
<dbReference type="PANTHER" id="PTHR43394:SF1">
    <property type="entry name" value="ATP-BINDING CASSETTE SUB-FAMILY B MEMBER 10, MITOCHONDRIAL"/>
    <property type="match status" value="1"/>
</dbReference>
<name>A0ABU5ZUV4_9FLAO</name>
<reference evidence="10 11" key="1">
    <citation type="journal article" date="2013" name="Int. J. Syst. Evol. Microbiol.">
        <title>Aquimarina gracilis sp. nov., isolated from the gut microflora of a mussel, Mytilus coruscus, and emended description of Aquimarina spongiae.</title>
        <authorList>
            <person name="Park S.C."/>
            <person name="Choe H.N."/>
            <person name="Baik K.S."/>
            <person name="Seong C.N."/>
        </authorList>
    </citation>
    <scope>NUCLEOTIDE SEQUENCE [LARGE SCALE GENOMIC DNA]</scope>
    <source>
        <strain evidence="10 11">PSC32</strain>
    </source>
</reference>
<dbReference type="Gene3D" id="3.40.50.300">
    <property type="entry name" value="P-loop containing nucleotide triphosphate hydrolases"/>
    <property type="match status" value="1"/>
</dbReference>
<sequence>MNINIVKRFLKFLYPYRFQEVLLFGCMVLGTIANLASPYFLKIIIDDIIPSKDVKSLFYIIGLMLIVYLLRVIVGFVSDYLSTFLGNKIVNDIKLDIFQNLINRDINYFEKNKSGDIIQKINMETHKVQSFITHSIIRFISNIITITCLIAMLWVLNFKLFLISILVIPFSILINRFYSKKLQKTIKKASAKEGDLYTFFIGVIKNIKLIKVFNAQKKELNNADIELKELLRLYIKSTVYSSISRNGATFFVAMGSLIVLSYGGYQVISELMTVGALVAFIQYLNRIYSPANDLIFLYVDCIKAQVSMERIFPLLSKDTSESFKENNYTKINTIESISIDEVDFNHNETLVLKRVKLDFSRGKKYAIVGPSGSGKSTLINLLCKFYEPKKGKIILNKNLCLSKVNPISWIEKVTLVQQEPLIFEKSIRDNLLYGDFNASDEDLWEALSVAQLSDYILSTPNKLDTRIGDGQDSILLSGGQQQQLSIARALLKNSSVLILDEATSALDSVKEKTVLSSIFDNSQNKIIILISHKLSSVIDVDHIFYLEEGKVKEEGTHFSLLAKEKSYFKLFQNQLFTKKKEIVAHQNK</sequence>
<dbReference type="PANTHER" id="PTHR43394">
    <property type="entry name" value="ATP-DEPENDENT PERMEASE MDL1, MITOCHONDRIAL"/>
    <property type="match status" value="1"/>
</dbReference>
<feature type="transmembrane region" description="Helical" evidence="7">
    <location>
        <begin position="160"/>
        <end position="178"/>
    </location>
</feature>
<dbReference type="SUPFAM" id="SSF52540">
    <property type="entry name" value="P-loop containing nucleoside triphosphate hydrolases"/>
    <property type="match status" value="1"/>
</dbReference>
<dbReference type="PROSITE" id="PS50929">
    <property type="entry name" value="ABC_TM1F"/>
    <property type="match status" value="1"/>
</dbReference>
<evidence type="ECO:0000256" key="3">
    <source>
        <dbReference type="ARBA" id="ARBA00022741"/>
    </source>
</evidence>
<keyword evidence="5 7" id="KW-1133">Transmembrane helix</keyword>
<dbReference type="RefSeq" id="WP_324179672.1">
    <property type="nucleotide sequence ID" value="NZ_BAABAW010000007.1"/>
</dbReference>